<dbReference type="Pfam" id="PF13637">
    <property type="entry name" value="Ank_4"/>
    <property type="match status" value="1"/>
</dbReference>
<evidence type="ECO:0000256" key="2">
    <source>
        <dbReference type="SAM" id="MobiDB-lite"/>
    </source>
</evidence>
<dbReference type="Pfam" id="PF24883">
    <property type="entry name" value="NPHP3_N"/>
    <property type="match status" value="1"/>
</dbReference>
<name>A0AAV9I3Y8_9PEZI</name>
<dbReference type="InterPro" id="IPR056884">
    <property type="entry name" value="NPHP3-like_N"/>
</dbReference>
<dbReference type="Gene3D" id="1.25.40.20">
    <property type="entry name" value="Ankyrin repeat-containing domain"/>
    <property type="match status" value="2"/>
</dbReference>
<dbReference type="PANTHER" id="PTHR10039">
    <property type="entry name" value="AMELOGENIN"/>
    <property type="match status" value="1"/>
</dbReference>
<accession>A0AAV9I3Y8</accession>
<keyword evidence="6" id="KW-1185">Reference proteome</keyword>
<reference evidence="5" key="1">
    <citation type="journal article" date="2023" name="Mol. Phylogenet. Evol.">
        <title>Genome-scale phylogeny and comparative genomics of the fungal order Sordariales.</title>
        <authorList>
            <person name="Hensen N."/>
            <person name="Bonometti L."/>
            <person name="Westerberg I."/>
            <person name="Brannstrom I.O."/>
            <person name="Guillou S."/>
            <person name="Cros-Aarteil S."/>
            <person name="Calhoun S."/>
            <person name="Haridas S."/>
            <person name="Kuo A."/>
            <person name="Mondo S."/>
            <person name="Pangilinan J."/>
            <person name="Riley R."/>
            <person name="LaButti K."/>
            <person name="Andreopoulos B."/>
            <person name="Lipzen A."/>
            <person name="Chen C."/>
            <person name="Yan M."/>
            <person name="Daum C."/>
            <person name="Ng V."/>
            <person name="Clum A."/>
            <person name="Steindorff A."/>
            <person name="Ohm R.A."/>
            <person name="Martin F."/>
            <person name="Silar P."/>
            <person name="Natvig D.O."/>
            <person name="Lalanne C."/>
            <person name="Gautier V."/>
            <person name="Ament-Velasquez S.L."/>
            <person name="Kruys A."/>
            <person name="Hutchinson M.I."/>
            <person name="Powell A.J."/>
            <person name="Barry K."/>
            <person name="Miller A.N."/>
            <person name="Grigoriev I.V."/>
            <person name="Debuchy R."/>
            <person name="Gladieux P."/>
            <person name="Hiltunen Thoren M."/>
            <person name="Johannesson H."/>
        </authorList>
    </citation>
    <scope>NUCLEOTIDE SEQUENCE</scope>
    <source>
        <strain evidence="5">PSN324</strain>
    </source>
</reference>
<dbReference type="InterPro" id="IPR027417">
    <property type="entry name" value="P-loop_NTPase"/>
</dbReference>
<proteinExistence type="predicted"/>
<reference evidence="5" key="2">
    <citation type="submission" date="2023-06" db="EMBL/GenBank/DDBJ databases">
        <authorList>
            <consortium name="Lawrence Berkeley National Laboratory"/>
            <person name="Mondo S.J."/>
            <person name="Hensen N."/>
            <person name="Bonometti L."/>
            <person name="Westerberg I."/>
            <person name="Brannstrom I.O."/>
            <person name="Guillou S."/>
            <person name="Cros-Aarteil S."/>
            <person name="Calhoun S."/>
            <person name="Haridas S."/>
            <person name="Kuo A."/>
            <person name="Pangilinan J."/>
            <person name="Riley R."/>
            <person name="Labutti K."/>
            <person name="Andreopoulos B."/>
            <person name="Lipzen A."/>
            <person name="Chen C."/>
            <person name="Yanf M."/>
            <person name="Daum C."/>
            <person name="Ng V."/>
            <person name="Clum A."/>
            <person name="Steindorff A."/>
            <person name="Ohm R."/>
            <person name="Martin F."/>
            <person name="Silar P."/>
            <person name="Natvig D."/>
            <person name="Lalanne C."/>
            <person name="Gautier V."/>
            <person name="Ament-Velasquez S.L."/>
            <person name="Kruys A."/>
            <person name="Hutchinson M.I."/>
            <person name="Powell A.J."/>
            <person name="Barry K."/>
            <person name="Miller A.N."/>
            <person name="Grigoriev I.V."/>
            <person name="Debuchy R."/>
            <person name="Gladieux P."/>
            <person name="Thoren M.H."/>
            <person name="Johannesson H."/>
        </authorList>
    </citation>
    <scope>NUCLEOTIDE SEQUENCE</scope>
    <source>
        <strain evidence="5">PSN324</strain>
    </source>
</reference>
<evidence type="ECO:0000259" key="4">
    <source>
        <dbReference type="Pfam" id="PF24883"/>
    </source>
</evidence>
<dbReference type="Gene3D" id="3.40.50.300">
    <property type="entry name" value="P-loop containing nucleotide triphosphate hydrolases"/>
    <property type="match status" value="1"/>
</dbReference>
<evidence type="ECO:0000256" key="1">
    <source>
        <dbReference type="ARBA" id="ARBA00022737"/>
    </source>
</evidence>
<organism evidence="5 6">
    <name type="scientific">Cladorrhinum samala</name>
    <dbReference type="NCBI Taxonomy" id="585594"/>
    <lineage>
        <taxon>Eukaryota</taxon>
        <taxon>Fungi</taxon>
        <taxon>Dikarya</taxon>
        <taxon>Ascomycota</taxon>
        <taxon>Pezizomycotina</taxon>
        <taxon>Sordariomycetes</taxon>
        <taxon>Sordariomycetidae</taxon>
        <taxon>Sordariales</taxon>
        <taxon>Podosporaceae</taxon>
        <taxon>Cladorrhinum</taxon>
    </lineage>
</organism>
<dbReference type="SUPFAM" id="SSF52540">
    <property type="entry name" value="P-loop containing nucleoside triphosphate hydrolases"/>
    <property type="match status" value="1"/>
</dbReference>
<dbReference type="Proteomes" id="UP001321749">
    <property type="component" value="Unassembled WGS sequence"/>
</dbReference>
<feature type="compositionally biased region" description="Polar residues" evidence="2">
    <location>
        <begin position="753"/>
        <end position="764"/>
    </location>
</feature>
<feature type="domain" description="GPI inositol-deacylase winged helix" evidence="3">
    <location>
        <begin position="571"/>
        <end position="656"/>
    </location>
</feature>
<feature type="region of interest" description="Disordered" evidence="2">
    <location>
        <begin position="750"/>
        <end position="771"/>
    </location>
</feature>
<dbReference type="InterPro" id="IPR036770">
    <property type="entry name" value="Ankyrin_rpt-contain_sf"/>
</dbReference>
<dbReference type="InterPro" id="IPR002110">
    <property type="entry name" value="Ankyrin_rpt"/>
</dbReference>
<evidence type="ECO:0008006" key="7">
    <source>
        <dbReference type="Google" id="ProtNLM"/>
    </source>
</evidence>
<dbReference type="EMBL" id="MU864931">
    <property type="protein sequence ID" value="KAK4466565.1"/>
    <property type="molecule type" value="Genomic_DNA"/>
</dbReference>
<comment type="caution">
    <text evidence="5">The sequence shown here is derived from an EMBL/GenBank/DDBJ whole genome shotgun (WGS) entry which is preliminary data.</text>
</comment>
<feature type="domain" description="Nephrocystin 3-like N-terminal" evidence="4">
    <location>
        <begin position="276"/>
        <end position="419"/>
    </location>
</feature>
<evidence type="ECO:0000313" key="6">
    <source>
        <dbReference type="Proteomes" id="UP001321749"/>
    </source>
</evidence>
<evidence type="ECO:0000313" key="5">
    <source>
        <dbReference type="EMBL" id="KAK4466565.1"/>
    </source>
</evidence>
<dbReference type="Pfam" id="PF22939">
    <property type="entry name" value="WHD_GPIID"/>
    <property type="match status" value="1"/>
</dbReference>
<dbReference type="SUPFAM" id="SSF48403">
    <property type="entry name" value="Ankyrin repeat"/>
    <property type="match status" value="1"/>
</dbReference>
<protein>
    <recommendedName>
        <fullName evidence="7">NACHT domain-containing protein</fullName>
    </recommendedName>
</protein>
<dbReference type="SMART" id="SM00248">
    <property type="entry name" value="ANK"/>
    <property type="match status" value="4"/>
</dbReference>
<sequence length="1302" mass="147011">MATPGLASESFQRSLDRFRDKLSDEQKKDFQMASIDQVKKTIGQIQAQIGPEKRLRNFARLNAFLEGMKQVEELVTIFLNVHEVVAFVWGPIKLGLMMASAHIRTLEMLIDAYHNIGTFLEGIGQLERLFQNYSGARRLLEDCFDDILRFHQTAIEEFSRPGWKKLADCLWPQIRKRFGPILKSLESRKAALTEGKLGAAIEEIQTSRDHTLEQFRALDILIKAQFDETREIQQRQHSELLGALERDRGSIFAKLDPPDYQEDHYGASKQRHAEDSGSWILEDPTFKQWIGTTTRRDAVLYLSGMPGSGKTTLVSKVVDYLKSNKAVVGGNAAFFYFKHHRVVGSSERPLASMLRAILTQLLNQDDAILGYLHQRCDPLSKSDIIQEPFLKELARDSIALQQRCWIILDGLDECDEPDAHQKGAMKSIQIIQWVLGLLLPANVAGNASIRVLFSGQKNGHIDQTLSSYPSIHLDATDRHILEVQRYSEAMATTIGKRFSLDGPQEANIATRVSTTAKAMFLYAKLVLENLLSQDSLAELKDELSQEHFPEGLDAAYERLVVRVLDRPPSSRRKTASTILGWLVCSPRPLRWREIQSKFCIDPEKGVCNFDNRRLDNCKVICGSLVELSPCELFRDLVTEDRISLVHETARSYLFKRLPLSRAHADMAIFCTQYLTSAAFSHSRTADEIRDAALSGYYGAIDYAAACWKKHVHEAYCATVSNQDLDEQTRNTLLQSARGLLEAEARSRRALQPRLQSEQAPTSEQLPEHSEAPTLSELLADNSKSVFVNQRVTAIRHVIELIELPSSNAFTELNGIGRFKCPRVECCKFSDGFLFRQERQNHLIEHERPFKCAIDGCYSSTVGYSSQQALDAHFERLHSSESTVEDLFPRSNEADDPTLFSAAAKGDLERVKSLHASGTPLNEPDRPKGWLTPLIIASRNGHAKVCQYLIQQGENPFSAGRSTASGSALVEAIRRKDHELIQLMRLTTRSKPTIEEIGFAIAYAICNGMAMDCELLLKDATEMEYDPEELLLEILNGSCSIPKGLRIQNAQITAIQKSLIKSIFRLTLPALYPPPAHGPFSEDHSYPDPEAEMQRQRLWELVVGNESTSSIGHRFKLIFKKYVRYFIEVLLDLFEQDNKIDIDVGYHILYEIVRPSGSNNIQNSLDVAHTVSRILRGTGGAAANKKDSYGDLPLHDACRRQNGCVAVIPLLIQHTTNLDEENDSGNTPLEEAINAVFVRGVSLLVESDRVNLGRKNRNGETMYEYAQRLKRERNWFKEDREKIVQLLKPQEERSTEDETARTD</sequence>
<dbReference type="PANTHER" id="PTHR10039:SF14">
    <property type="entry name" value="NACHT DOMAIN-CONTAINING PROTEIN"/>
    <property type="match status" value="1"/>
</dbReference>
<dbReference type="InterPro" id="IPR054471">
    <property type="entry name" value="GPIID_WHD"/>
</dbReference>
<evidence type="ECO:0000259" key="3">
    <source>
        <dbReference type="Pfam" id="PF22939"/>
    </source>
</evidence>
<keyword evidence="1" id="KW-0677">Repeat</keyword>
<gene>
    <name evidence="5" type="ORF">QBC42DRAFT_259238</name>
</gene>